<dbReference type="Pfam" id="PF16036">
    <property type="entry name" value="Chalcone_3"/>
    <property type="match status" value="1"/>
</dbReference>
<dbReference type="Gene3D" id="3.50.70.10">
    <property type="match status" value="1"/>
</dbReference>
<organism evidence="3 4">
    <name type="scientific">Polynucleobacter aenigmaticus</name>
    <dbReference type="NCBI Taxonomy" id="1743164"/>
    <lineage>
        <taxon>Bacteria</taxon>
        <taxon>Pseudomonadati</taxon>
        <taxon>Pseudomonadota</taxon>
        <taxon>Betaproteobacteria</taxon>
        <taxon>Burkholderiales</taxon>
        <taxon>Burkholderiaceae</taxon>
        <taxon>Polynucleobacter</taxon>
    </lineage>
</organism>
<feature type="chain" id="PRO_5012400293" description="Chalcone isomerase domain-containing protein" evidence="1">
    <location>
        <begin position="26"/>
        <end position="185"/>
    </location>
</feature>
<evidence type="ECO:0000256" key="1">
    <source>
        <dbReference type="SAM" id="SignalP"/>
    </source>
</evidence>
<protein>
    <recommendedName>
        <fullName evidence="2">Chalcone isomerase domain-containing protein</fullName>
    </recommendedName>
</protein>
<feature type="domain" description="Chalcone isomerase" evidence="2">
    <location>
        <begin position="39"/>
        <end position="173"/>
    </location>
</feature>
<evidence type="ECO:0000259" key="2">
    <source>
        <dbReference type="Pfam" id="PF16036"/>
    </source>
</evidence>
<sequence length="185" mass="19903">MRKNVFKSSATLFVTLSLVSGLCSARDISHIEFAVNPSQLQGAGRLNFWGFHVYDATLYRAGNSSSPEFALDIQYQRSFSGSAIANRTADEMKKIGVSETQAAIWGKELASVLPNIESGQTLTGVYSPKAGTTLFYEGKKIAQISGADFSKAFFGIWLDPKTSVPKLRAELLGNGCPPPLISGVC</sequence>
<dbReference type="InterPro" id="IPR016088">
    <property type="entry name" value="Chalcone_isomerase_3-sand"/>
</dbReference>
<feature type="signal peptide" evidence="1">
    <location>
        <begin position="1"/>
        <end position="25"/>
    </location>
</feature>
<dbReference type="OrthoDB" id="8527419at2"/>
<comment type="caution">
    <text evidence="3">The sequence shown here is derived from an EMBL/GenBank/DDBJ whole genome shotgun (WGS) entry which is preliminary data.</text>
</comment>
<evidence type="ECO:0000313" key="3">
    <source>
        <dbReference type="EMBL" id="OWS69395.1"/>
    </source>
</evidence>
<keyword evidence="4" id="KW-1185">Reference proteome</keyword>
<dbReference type="InterPro" id="IPR016087">
    <property type="entry name" value="Chalcone_isomerase"/>
</dbReference>
<evidence type="ECO:0000313" key="4">
    <source>
        <dbReference type="Proteomes" id="UP000198104"/>
    </source>
</evidence>
<gene>
    <name evidence="3" type="ORF">CBI30_09885</name>
</gene>
<reference evidence="3 4" key="1">
    <citation type="submission" date="2017-05" db="EMBL/GenBank/DDBJ databases">
        <title>Polynucleobacter sp. MWH-K35W1 isolated from the permanently anoxic monimolimnion of a meromictic lake.</title>
        <authorList>
            <person name="Hahn M.W."/>
        </authorList>
    </citation>
    <scope>NUCLEOTIDE SEQUENCE [LARGE SCALE GENOMIC DNA]</scope>
    <source>
        <strain evidence="3 4">MWH-K35W1</strain>
    </source>
</reference>
<name>A0A254PS79_9BURK</name>
<dbReference type="AlphaFoldDB" id="A0A254PS79"/>
<accession>A0A254PS79</accession>
<proteinExistence type="predicted"/>
<dbReference type="Proteomes" id="UP000198104">
    <property type="component" value="Unassembled WGS sequence"/>
</dbReference>
<dbReference type="EMBL" id="NGUO01000018">
    <property type="protein sequence ID" value="OWS69395.1"/>
    <property type="molecule type" value="Genomic_DNA"/>
</dbReference>
<keyword evidence="1" id="KW-0732">Signal</keyword>